<comment type="caution">
    <text evidence="2">The sequence shown here is derived from an EMBL/GenBank/DDBJ whole genome shotgun (WGS) entry which is preliminary data.</text>
</comment>
<gene>
    <name evidence="2" type="ORF">EVJ58_g1591</name>
</gene>
<feature type="region of interest" description="Disordered" evidence="1">
    <location>
        <begin position="1"/>
        <end position="54"/>
    </location>
</feature>
<dbReference type="Proteomes" id="UP000298390">
    <property type="component" value="Unassembled WGS sequence"/>
</dbReference>
<evidence type="ECO:0000313" key="3">
    <source>
        <dbReference type="Proteomes" id="UP000298390"/>
    </source>
</evidence>
<feature type="compositionally biased region" description="Basic and acidic residues" evidence="1">
    <location>
        <begin position="40"/>
        <end position="53"/>
    </location>
</feature>
<evidence type="ECO:0000313" key="2">
    <source>
        <dbReference type="EMBL" id="TFY67483.1"/>
    </source>
</evidence>
<dbReference type="AlphaFoldDB" id="A0A4Y9Z0U9"/>
<name>A0A4Y9Z0U9_9APHY</name>
<sequence>MFSSWGRPSGAAPGEPGRDAPYPISPSPFARNPSSEEESENRSELEKTGDGERLYMFMVPKTNLALV</sequence>
<protein>
    <submittedName>
        <fullName evidence="2">Uncharacterized protein</fullName>
    </submittedName>
</protein>
<reference evidence="2 3" key="1">
    <citation type="submission" date="2019-01" db="EMBL/GenBank/DDBJ databases">
        <title>Genome sequencing of the rare red list fungi Fomitopsis rosea.</title>
        <authorList>
            <person name="Buettner E."/>
            <person name="Kellner H."/>
        </authorList>
    </citation>
    <scope>NUCLEOTIDE SEQUENCE [LARGE SCALE GENOMIC DNA]</scope>
    <source>
        <strain evidence="2 3">DSM 105464</strain>
    </source>
</reference>
<proteinExistence type="predicted"/>
<evidence type="ECO:0000256" key="1">
    <source>
        <dbReference type="SAM" id="MobiDB-lite"/>
    </source>
</evidence>
<organism evidence="2 3">
    <name type="scientific">Rhodofomes roseus</name>
    <dbReference type="NCBI Taxonomy" id="34475"/>
    <lineage>
        <taxon>Eukaryota</taxon>
        <taxon>Fungi</taxon>
        <taxon>Dikarya</taxon>
        <taxon>Basidiomycota</taxon>
        <taxon>Agaricomycotina</taxon>
        <taxon>Agaricomycetes</taxon>
        <taxon>Polyporales</taxon>
        <taxon>Rhodofomes</taxon>
    </lineage>
</organism>
<dbReference type="EMBL" id="SEKV01000052">
    <property type="protein sequence ID" value="TFY67483.1"/>
    <property type="molecule type" value="Genomic_DNA"/>
</dbReference>
<accession>A0A4Y9Z0U9</accession>